<feature type="transmembrane region" description="Helical" evidence="1">
    <location>
        <begin position="258"/>
        <end position="278"/>
    </location>
</feature>
<evidence type="ECO:0008006" key="4">
    <source>
        <dbReference type="Google" id="ProtNLM"/>
    </source>
</evidence>
<keyword evidence="1" id="KW-0472">Membrane</keyword>
<feature type="transmembrane region" description="Helical" evidence="1">
    <location>
        <begin position="51"/>
        <end position="70"/>
    </location>
</feature>
<feature type="transmembrane region" description="Helical" evidence="1">
    <location>
        <begin position="29"/>
        <end position="45"/>
    </location>
</feature>
<keyword evidence="1" id="KW-0812">Transmembrane</keyword>
<protein>
    <recommendedName>
        <fullName evidence="4">Glycosyltransferase RgtA/B/C/D-like domain-containing protein</fullName>
    </recommendedName>
</protein>
<proteinExistence type="predicted"/>
<organism evidence="2 3">
    <name type="scientific">Candidatus Gottesmanbacteria bacterium CG1_02_37_22</name>
    <dbReference type="NCBI Taxonomy" id="1805209"/>
    <lineage>
        <taxon>Bacteria</taxon>
        <taxon>Candidatus Gottesmaniibacteriota</taxon>
    </lineage>
</organism>
<sequence length="412" mass="47421">MKLSLLPYILIISITLFLLTKIYIGGNTAIISVILYAFFSISLYYETLGLIFVSSTAVFILFFYLAIRYLSNFKTPLVLIGILCGACYLFYLTSYIALPVMLLIFFIKLVRVKKIIVIRDFLIVLLSFLVVLAPFLTYAYRFDNYFTSRTNQVSLLSGSWSSGKERIAKGEKPINIIKENAINTIKCFYIDDIGGGGGYDFAHQAIFEKTALFLFIIGCILVFVFSFRKVEYFLLFLVVFLSYLEMALSMPPIGYQRFILAFPFITIIMSLPFSLVISFNKTSHSLRCIVVVIMLGLYVINNQRYFLKSVEKEKDNNDLKLSKYINQNFPGRRIHIASYPGFGYDKVYYFSQGKNALSVDTAYHDYYLHNFNTQEKYVYVIIFPNDFNSKFAALDNQGRIIEFGNVFSLFVN</sequence>
<dbReference type="AlphaFoldDB" id="A0A1J4TRT7"/>
<feature type="transmembrane region" description="Helical" evidence="1">
    <location>
        <begin position="284"/>
        <end position="300"/>
    </location>
</feature>
<evidence type="ECO:0000256" key="1">
    <source>
        <dbReference type="SAM" id="Phobius"/>
    </source>
</evidence>
<comment type="caution">
    <text evidence="2">The sequence shown here is derived from an EMBL/GenBank/DDBJ whole genome shotgun (WGS) entry which is preliminary data.</text>
</comment>
<keyword evidence="1" id="KW-1133">Transmembrane helix</keyword>
<feature type="transmembrane region" description="Helical" evidence="1">
    <location>
        <begin position="116"/>
        <end position="140"/>
    </location>
</feature>
<accession>A0A1J4TRT7</accession>
<name>A0A1J4TRT7_9BACT</name>
<reference evidence="2 3" key="1">
    <citation type="journal article" date="2016" name="Environ. Microbiol.">
        <title>Genomic resolution of a cold subsurface aquifer community provides metabolic insights for novel microbes adapted to high CO concentrations.</title>
        <authorList>
            <person name="Probst A.J."/>
            <person name="Castelle C.J."/>
            <person name="Singh A."/>
            <person name="Brown C.T."/>
            <person name="Anantharaman K."/>
            <person name="Sharon I."/>
            <person name="Hug L.A."/>
            <person name="Burstein D."/>
            <person name="Emerson J.B."/>
            <person name="Thomas B.C."/>
            <person name="Banfield J.F."/>
        </authorList>
    </citation>
    <scope>NUCLEOTIDE SEQUENCE [LARGE SCALE GENOMIC DNA]</scope>
    <source>
        <strain evidence="2">CG1_02_37_22</strain>
    </source>
</reference>
<evidence type="ECO:0000313" key="2">
    <source>
        <dbReference type="EMBL" id="OIO14578.1"/>
    </source>
</evidence>
<dbReference type="EMBL" id="MNUY01000030">
    <property type="protein sequence ID" value="OIO14578.1"/>
    <property type="molecule type" value="Genomic_DNA"/>
</dbReference>
<feature type="transmembrane region" description="Helical" evidence="1">
    <location>
        <begin position="233"/>
        <end position="251"/>
    </location>
</feature>
<gene>
    <name evidence="2" type="ORF">AUJ73_02015</name>
</gene>
<dbReference type="Proteomes" id="UP000183120">
    <property type="component" value="Unassembled WGS sequence"/>
</dbReference>
<feature type="transmembrane region" description="Helical" evidence="1">
    <location>
        <begin position="77"/>
        <end position="110"/>
    </location>
</feature>
<evidence type="ECO:0000313" key="3">
    <source>
        <dbReference type="Proteomes" id="UP000183120"/>
    </source>
</evidence>
<feature type="transmembrane region" description="Helical" evidence="1">
    <location>
        <begin position="210"/>
        <end position="227"/>
    </location>
</feature>